<evidence type="ECO:0000313" key="3">
    <source>
        <dbReference type="Proteomes" id="UP000501690"/>
    </source>
</evidence>
<sequence length="135" mass="14536">MSTCNVAKDDDGEDADAECGVHEDGQGAYEPNEEGFQKVDLPGGVSVKEEDVAKGIDLNSTADFGTSNDMFVLALVIPCVSYQPPSAAMKVDLMKLYTSVTYFGVPYRVVSHINGQILGTSECYGFGPGRRLETW</sequence>
<protein>
    <submittedName>
        <fullName evidence="2">Uncharacterized protein</fullName>
    </submittedName>
</protein>
<evidence type="ECO:0000313" key="2">
    <source>
        <dbReference type="EMBL" id="QCE13968.1"/>
    </source>
</evidence>
<evidence type="ECO:0000256" key="1">
    <source>
        <dbReference type="SAM" id="MobiDB-lite"/>
    </source>
</evidence>
<reference evidence="2 3" key="1">
    <citation type="submission" date="2019-04" db="EMBL/GenBank/DDBJ databases">
        <title>An improved genome assembly and genetic linkage map for asparagus bean, Vigna unguiculata ssp. sesquipedialis.</title>
        <authorList>
            <person name="Xia Q."/>
            <person name="Zhang R."/>
            <person name="Dong Y."/>
        </authorList>
    </citation>
    <scope>NUCLEOTIDE SEQUENCE [LARGE SCALE GENOMIC DNA]</scope>
    <source>
        <tissue evidence="2">Leaf</tissue>
    </source>
</reference>
<keyword evidence="3" id="KW-1185">Reference proteome</keyword>
<dbReference type="Proteomes" id="UP000501690">
    <property type="component" value="Linkage Group LG11"/>
</dbReference>
<name>A0A4D6NKS4_VIGUN</name>
<gene>
    <name evidence="2" type="ORF">DEO72_LG11g966</name>
</gene>
<organism evidence="2 3">
    <name type="scientific">Vigna unguiculata</name>
    <name type="common">Cowpea</name>
    <dbReference type="NCBI Taxonomy" id="3917"/>
    <lineage>
        <taxon>Eukaryota</taxon>
        <taxon>Viridiplantae</taxon>
        <taxon>Streptophyta</taxon>
        <taxon>Embryophyta</taxon>
        <taxon>Tracheophyta</taxon>
        <taxon>Spermatophyta</taxon>
        <taxon>Magnoliopsida</taxon>
        <taxon>eudicotyledons</taxon>
        <taxon>Gunneridae</taxon>
        <taxon>Pentapetalae</taxon>
        <taxon>rosids</taxon>
        <taxon>fabids</taxon>
        <taxon>Fabales</taxon>
        <taxon>Fabaceae</taxon>
        <taxon>Papilionoideae</taxon>
        <taxon>50 kb inversion clade</taxon>
        <taxon>NPAAA clade</taxon>
        <taxon>indigoferoid/millettioid clade</taxon>
        <taxon>Phaseoleae</taxon>
        <taxon>Vigna</taxon>
    </lineage>
</organism>
<dbReference type="AlphaFoldDB" id="A0A4D6NKS4"/>
<proteinExistence type="predicted"/>
<dbReference type="EMBL" id="CP039355">
    <property type="protein sequence ID" value="QCE13968.1"/>
    <property type="molecule type" value="Genomic_DNA"/>
</dbReference>
<accession>A0A4D6NKS4</accession>
<feature type="region of interest" description="Disordered" evidence="1">
    <location>
        <begin position="1"/>
        <end position="40"/>
    </location>
</feature>